<name>A0AAW1QS27_9CHLO</name>
<dbReference type="InterPro" id="IPR036770">
    <property type="entry name" value="Ankyrin_rpt-contain_sf"/>
</dbReference>
<dbReference type="Proteomes" id="UP001489004">
    <property type="component" value="Unassembled WGS sequence"/>
</dbReference>
<comment type="caution">
    <text evidence="2">The sequence shown here is derived from an EMBL/GenBank/DDBJ whole genome shotgun (WGS) entry which is preliminary data.</text>
</comment>
<evidence type="ECO:0000313" key="3">
    <source>
        <dbReference type="Proteomes" id="UP001489004"/>
    </source>
</evidence>
<dbReference type="GO" id="GO:0007165">
    <property type="term" value="P:signal transduction"/>
    <property type="evidence" value="ECO:0007669"/>
    <property type="project" value="InterPro"/>
</dbReference>
<sequence length="415" mass="46608">MPRASGSGWITHSILEVTGTRDTHNMRVILDETTPEEAFKMELAALCDVMKGETRNLELLTQFRTRLHPAVQNQPVRKLAVRNQVLEQRYRPSTNPDDGTTLLIAAIRERDVPALRILLSYVDAEAVATGDVPAPVIDAHGVLWPLHHIAKDNAADKADRIVNIAKMLLEYLNGGDKLKDALLQADLADVLYPMEWAVKVGLEEVALLLLQAHQQVDQASLGGLLKARRLAAVKADAKRRGFDEFLSTLQRLYPEQQTWIFVCHAGPDKPVAKDLRRALNQDGLNLFVDQEDIPMGVGGDDVMERAIIISQAAIVLLSEDLFVRKAPMEEVRKLVQAHEQTRLRFLLPVFLRLTYEEADTCVSRLGPMDQRVFKYLQRQAGVRHKGEFEQGASFQPQTSQTLQRLVADAVRSWKL</sequence>
<organism evidence="2 3">
    <name type="scientific">[Myrmecia] bisecta</name>
    <dbReference type="NCBI Taxonomy" id="41462"/>
    <lineage>
        <taxon>Eukaryota</taxon>
        <taxon>Viridiplantae</taxon>
        <taxon>Chlorophyta</taxon>
        <taxon>core chlorophytes</taxon>
        <taxon>Trebouxiophyceae</taxon>
        <taxon>Trebouxiales</taxon>
        <taxon>Trebouxiaceae</taxon>
        <taxon>Myrmecia</taxon>
    </lineage>
</organism>
<evidence type="ECO:0000313" key="2">
    <source>
        <dbReference type="EMBL" id="KAK9824045.1"/>
    </source>
</evidence>
<dbReference type="Pfam" id="PF13676">
    <property type="entry name" value="TIR_2"/>
    <property type="match status" value="1"/>
</dbReference>
<dbReference type="AlphaFoldDB" id="A0AAW1QS27"/>
<dbReference type="Gene3D" id="3.40.50.10140">
    <property type="entry name" value="Toll/interleukin-1 receptor homology (TIR) domain"/>
    <property type="match status" value="1"/>
</dbReference>
<keyword evidence="3" id="KW-1185">Reference proteome</keyword>
<dbReference type="InterPro" id="IPR035897">
    <property type="entry name" value="Toll_tir_struct_dom_sf"/>
</dbReference>
<reference evidence="2 3" key="1">
    <citation type="journal article" date="2024" name="Nat. Commun.">
        <title>Phylogenomics reveals the evolutionary origins of lichenization in chlorophyte algae.</title>
        <authorList>
            <person name="Puginier C."/>
            <person name="Libourel C."/>
            <person name="Otte J."/>
            <person name="Skaloud P."/>
            <person name="Haon M."/>
            <person name="Grisel S."/>
            <person name="Petersen M."/>
            <person name="Berrin J.G."/>
            <person name="Delaux P.M."/>
            <person name="Dal Grande F."/>
            <person name="Keller J."/>
        </authorList>
    </citation>
    <scope>NUCLEOTIDE SEQUENCE [LARGE SCALE GENOMIC DNA]</scope>
    <source>
        <strain evidence="2 3">SAG 2043</strain>
    </source>
</reference>
<dbReference type="PROSITE" id="PS50104">
    <property type="entry name" value="TIR"/>
    <property type="match status" value="1"/>
</dbReference>
<accession>A0AAW1QS27</accession>
<evidence type="ECO:0000259" key="1">
    <source>
        <dbReference type="PROSITE" id="PS50104"/>
    </source>
</evidence>
<dbReference type="InterPro" id="IPR000157">
    <property type="entry name" value="TIR_dom"/>
</dbReference>
<dbReference type="Gene3D" id="1.25.40.20">
    <property type="entry name" value="Ankyrin repeat-containing domain"/>
    <property type="match status" value="1"/>
</dbReference>
<dbReference type="EMBL" id="JALJOR010000002">
    <property type="protein sequence ID" value="KAK9824045.1"/>
    <property type="molecule type" value="Genomic_DNA"/>
</dbReference>
<protein>
    <recommendedName>
        <fullName evidence="1">TIR domain-containing protein</fullName>
    </recommendedName>
</protein>
<feature type="domain" description="TIR" evidence="1">
    <location>
        <begin position="256"/>
        <end position="406"/>
    </location>
</feature>
<dbReference type="SUPFAM" id="SSF52200">
    <property type="entry name" value="Toll/Interleukin receptor TIR domain"/>
    <property type="match status" value="1"/>
</dbReference>
<gene>
    <name evidence="2" type="ORF">WJX72_007309</name>
</gene>
<proteinExistence type="predicted"/>